<feature type="transmembrane region" description="Helical" evidence="1">
    <location>
        <begin position="339"/>
        <end position="359"/>
    </location>
</feature>
<evidence type="ECO:0000313" key="2">
    <source>
        <dbReference type="EMBL" id="MCY9608124.1"/>
    </source>
</evidence>
<evidence type="ECO:0000313" key="3">
    <source>
        <dbReference type="EMBL" id="QDM45225.1"/>
    </source>
</evidence>
<keyword evidence="1" id="KW-0812">Transmembrane</keyword>
<reference evidence="2 5" key="2">
    <citation type="submission" date="2022-05" db="EMBL/GenBank/DDBJ databases">
        <title>Genome Sequencing of Bee-Associated Microbes.</title>
        <authorList>
            <person name="Dunlap C."/>
        </authorList>
    </citation>
    <scope>NUCLEOTIDE SEQUENCE [LARGE SCALE GENOMIC DNA]</scope>
    <source>
        <strain evidence="2 5">NRRL B-14613</strain>
    </source>
</reference>
<feature type="transmembrane region" description="Helical" evidence="1">
    <location>
        <begin position="282"/>
        <end position="304"/>
    </location>
</feature>
<evidence type="ECO:0000313" key="4">
    <source>
        <dbReference type="Proteomes" id="UP000315377"/>
    </source>
</evidence>
<keyword evidence="1" id="KW-0472">Membrane</keyword>
<organism evidence="3 4">
    <name type="scientific">Paenibacillus thiaminolyticus</name>
    <name type="common">Bacillus thiaminolyticus</name>
    <dbReference type="NCBI Taxonomy" id="49283"/>
    <lineage>
        <taxon>Bacteria</taxon>
        <taxon>Bacillati</taxon>
        <taxon>Bacillota</taxon>
        <taxon>Bacilli</taxon>
        <taxon>Bacillales</taxon>
        <taxon>Paenibacillaceae</taxon>
        <taxon>Paenibacillus</taxon>
    </lineage>
</organism>
<feature type="transmembrane region" description="Helical" evidence="1">
    <location>
        <begin position="365"/>
        <end position="390"/>
    </location>
</feature>
<dbReference type="EMBL" id="CP041405">
    <property type="protein sequence ID" value="QDM45225.1"/>
    <property type="molecule type" value="Genomic_DNA"/>
</dbReference>
<dbReference type="RefSeq" id="WP_087441513.1">
    <property type="nucleotide sequence ID" value="NZ_JAMDML010000045.1"/>
</dbReference>
<proteinExistence type="predicted"/>
<protein>
    <submittedName>
        <fullName evidence="3">Uncharacterized protein</fullName>
    </submittedName>
</protein>
<accession>A0AAP9DWI3</accession>
<dbReference type="Proteomes" id="UP000315377">
    <property type="component" value="Chromosome"/>
</dbReference>
<keyword evidence="1" id="KW-1133">Transmembrane helix</keyword>
<feature type="transmembrane region" description="Helical" evidence="1">
    <location>
        <begin position="21"/>
        <end position="45"/>
    </location>
</feature>
<reference evidence="3 4" key="1">
    <citation type="submission" date="2019-07" db="EMBL/GenBank/DDBJ databases">
        <title>Paenibacillus thiaminolyticus NRRL B-4156.</title>
        <authorList>
            <person name="Hehnly C."/>
            <person name="Zhang L."/>
        </authorList>
    </citation>
    <scope>NUCLEOTIDE SEQUENCE [LARGE SCALE GENOMIC DNA]</scope>
    <source>
        <strain evidence="3 4">NRRL B-4156</strain>
    </source>
</reference>
<dbReference type="AlphaFoldDB" id="A0AAP9DWI3"/>
<keyword evidence="5" id="KW-1185">Reference proteome</keyword>
<sequence length="409" mass="46033">MKNDKQKAANISSLIRKKSSSHLKISILLFVVSLVLISTASVFFINQYLQVEKDFIANHNTHTIEITSARGNAMHAVPLQFADEPILRDHISSLASGTKYRMFKEYQFNFGIQDSKGDTHFIYGLDEDAAALLGDCSLERAVTCGKTDIGPAATLRIPVIEIHEDGLSSSRFADFTVTHHTGVAENNPFSLYNDEQLDSVYVGSATYKDMIEAAYSVSWDEFVAQYDEDNPFGIQALRKMYIYVDDLSQVEKIAELVNDKGYNTNYTFKAFDDFSQSMNNTLVLSVSLASLILIITASHVLLSFHSFLKVQQKDMGILKQFGYEDRMIQHIYAGNINRIFGQVAAGIAAYTAIICLLFVKERLLLYSFSLLFFLMIVLFIINRIIVLIIAKGYTSKDILTLLKTNKEFE</sequence>
<evidence type="ECO:0000256" key="1">
    <source>
        <dbReference type="SAM" id="Phobius"/>
    </source>
</evidence>
<name>A0AAP9DWI3_PANTH</name>
<gene>
    <name evidence="3" type="ORF">FLT43_18395</name>
    <name evidence="2" type="ORF">M5W83_13330</name>
</gene>
<dbReference type="Proteomes" id="UP001209276">
    <property type="component" value="Unassembled WGS sequence"/>
</dbReference>
<evidence type="ECO:0000313" key="5">
    <source>
        <dbReference type="Proteomes" id="UP001209276"/>
    </source>
</evidence>
<dbReference type="EMBL" id="JAMDMM010000024">
    <property type="protein sequence ID" value="MCY9608124.1"/>
    <property type="molecule type" value="Genomic_DNA"/>
</dbReference>